<gene>
    <name evidence="2" type="ORF">SFB21_1794</name>
</gene>
<keyword evidence="1" id="KW-0732">Signal</keyword>
<evidence type="ECO:0000256" key="1">
    <source>
        <dbReference type="SAM" id="SignalP"/>
    </source>
</evidence>
<dbReference type="RefSeq" id="WP_174559684.1">
    <property type="nucleotide sequence ID" value="NZ_CADDTS010000031.1"/>
</dbReference>
<dbReference type="EMBL" id="CADDTS010000031">
    <property type="protein sequence ID" value="CAB1215699.1"/>
    <property type="molecule type" value="Genomic_DNA"/>
</dbReference>
<dbReference type="Proteomes" id="UP000489961">
    <property type="component" value="Unassembled WGS sequence"/>
</dbReference>
<feature type="signal peptide" evidence="1">
    <location>
        <begin position="1"/>
        <end position="25"/>
    </location>
</feature>
<dbReference type="AlphaFoldDB" id="A0A811GE43"/>
<accession>A0A811GE43</accession>
<name>A0A811GE43_9GAMM</name>
<reference evidence="2 3" key="1">
    <citation type="submission" date="2020-02" db="EMBL/GenBank/DDBJ databases">
        <authorList>
            <person name="Chaudhuri R."/>
        </authorList>
    </citation>
    <scope>NUCLEOTIDE SEQUENCE [LARGE SCALE GENOMIC DNA]</scope>
    <source>
        <strain evidence="2">SFB21</strain>
    </source>
</reference>
<sequence>MKNHALLNLLYASLLILTSSSPTYAKEPVAVANRQSEIIYSLFSGTISEDKNQLLFTHCSLSQDQYVLTFNHPEDEKRIRSLIQQDPDFWLNLRASASLVQDKRYLLVDGIAEVYPQKSCHLSKLLSDLNKF</sequence>
<proteinExistence type="predicted"/>
<evidence type="ECO:0000313" key="3">
    <source>
        <dbReference type="Proteomes" id="UP000489961"/>
    </source>
</evidence>
<comment type="caution">
    <text evidence="2">The sequence shown here is derived from an EMBL/GenBank/DDBJ whole genome shotgun (WGS) entry which is preliminary data.</text>
</comment>
<feature type="chain" id="PRO_5032442732" evidence="1">
    <location>
        <begin position="26"/>
        <end position="132"/>
    </location>
</feature>
<organism evidence="2 3">
    <name type="scientific">Acinetobacter bouvetii</name>
    <dbReference type="NCBI Taxonomy" id="202951"/>
    <lineage>
        <taxon>Bacteria</taxon>
        <taxon>Pseudomonadati</taxon>
        <taxon>Pseudomonadota</taxon>
        <taxon>Gammaproteobacteria</taxon>
        <taxon>Moraxellales</taxon>
        <taxon>Moraxellaceae</taxon>
        <taxon>Acinetobacter</taxon>
    </lineage>
</organism>
<evidence type="ECO:0000313" key="2">
    <source>
        <dbReference type="EMBL" id="CAB1215699.1"/>
    </source>
</evidence>
<protein>
    <submittedName>
        <fullName evidence="2">Uncharacterized protein</fullName>
    </submittedName>
</protein>